<feature type="transmembrane region" description="Helical" evidence="1">
    <location>
        <begin position="406"/>
        <end position="425"/>
    </location>
</feature>
<evidence type="ECO:0000259" key="2">
    <source>
        <dbReference type="PROSITE" id="PS50132"/>
    </source>
</evidence>
<dbReference type="SUPFAM" id="SSF48097">
    <property type="entry name" value="Regulator of G-protein signaling, RGS"/>
    <property type="match status" value="1"/>
</dbReference>
<proteinExistence type="predicted"/>
<dbReference type="AlphaFoldDB" id="A0AA88GYM9"/>
<reference evidence="3 4" key="1">
    <citation type="journal article" date="2018" name="BMC Genomics">
        <title>The genome of Naegleria lovaniensis, the basis for a comparative approach to unravel pathogenicity factors of the human pathogenic amoeba N. fowleri.</title>
        <authorList>
            <person name="Liechti N."/>
            <person name="Schurch N."/>
            <person name="Bruggmann R."/>
            <person name="Wittwer M."/>
        </authorList>
    </citation>
    <scope>NUCLEOTIDE SEQUENCE [LARGE SCALE GENOMIC DNA]</scope>
    <source>
        <strain evidence="3 4">ATCC 30569</strain>
    </source>
</reference>
<dbReference type="GeneID" id="68106473"/>
<comment type="caution">
    <text evidence="3">The sequence shown here is derived from an EMBL/GenBank/DDBJ whole genome shotgun (WGS) entry which is preliminary data.</text>
</comment>
<feature type="transmembrane region" description="Helical" evidence="1">
    <location>
        <begin position="515"/>
        <end position="534"/>
    </location>
</feature>
<name>A0AA88GYM9_NAELO</name>
<dbReference type="InterPro" id="IPR036305">
    <property type="entry name" value="RGS_sf"/>
</dbReference>
<feature type="transmembrane region" description="Helical" evidence="1">
    <location>
        <begin position="12"/>
        <end position="35"/>
    </location>
</feature>
<dbReference type="Pfam" id="PF00615">
    <property type="entry name" value="RGS"/>
    <property type="match status" value="1"/>
</dbReference>
<keyword evidence="1" id="KW-1133">Transmembrane helix</keyword>
<dbReference type="PROSITE" id="PS50132">
    <property type="entry name" value="RGS"/>
    <property type="match status" value="1"/>
</dbReference>
<keyword evidence="1" id="KW-0472">Membrane</keyword>
<dbReference type="Proteomes" id="UP000816034">
    <property type="component" value="Unassembled WGS sequence"/>
</dbReference>
<gene>
    <name evidence="3" type="ORF">C9374_014020</name>
</gene>
<protein>
    <recommendedName>
        <fullName evidence="2">RGS domain-containing protein</fullName>
    </recommendedName>
</protein>
<sequence>MSAVHLTPRKTIPPAMLVVWSSVATMLLSSLFYSYHQSMIFSSSFFFHNTTNHTNHSNKETLGLPVVMSSFFQFSNSSLFVHAQQQEYSCLQLSQSDTASVMIPSQDYLRYRFEFKSESPVYRSRFFADLFLSGISNEWNQLDGQMFAFFAVIKMDDTFRKELLKTKILSNNQQQQQQVLEFNSSWLPYLYNSTFYVKRNLKNSIVYYPLNFDARINLDPNMIPSLNLSYSLHYLNSDQLYRNMIRLDALNFTSQHHEDASSFGNLIMGDGLENTLSMFLPSNPKQYNLTVLSPLYTSTMIGSNRSEPQQQQQLDVNLSSTCSLLYNPSKNPNMNHEFLLLSFMVRDSTYTQLFDTMQMESQGLFAPLPYKISQFRYSFSYFNDSVECSDFPFTSLYTSYIRVVNVIDWFSVGLIVLLLIPMYFIYRHEQPLKSRLIVPYLGIIFLIILFISIRYDTQPNPSTARKNIVAVAFFLMMLLSFIVQTARYYYLRWVYQRITTTKKQHFITRILTSKYFYFIAVLISMCLGFIYLIIIFSVSETLTIDSGAIDITRIVFPSATALILLICIVVDVILNFKTFFSKNIGKFFFFDDPLFFRSELLFIVPIAIFFALDNALSAAVTKFVTVKTFSIGSTDSLYSLSIDSLKTMIGFFGVFHFADNMMFILLLGEAMVLIVTIFRLIMRNYKSGKKGIFLLAPTKNPFGTFKSVQDNFEEAQEIDTFLLKDDGYKLMEDFSKHEFSTENLLAWDIVQKLKDEKDNQIKYDLLMEIHEKFIRTGSEFEINIPSSTKKAFEKFVAEVKEKKCEIDFNRIEPLKIEISMNLNDTFSRLSLSEEYNAMVSKWKAEEVTALKV</sequence>
<dbReference type="Gene3D" id="1.10.167.10">
    <property type="entry name" value="Regulator of G-protein Signalling 4, domain 2"/>
    <property type="match status" value="1"/>
</dbReference>
<organism evidence="3 4">
    <name type="scientific">Naegleria lovaniensis</name>
    <name type="common">Amoeba</name>
    <dbReference type="NCBI Taxonomy" id="51637"/>
    <lineage>
        <taxon>Eukaryota</taxon>
        <taxon>Discoba</taxon>
        <taxon>Heterolobosea</taxon>
        <taxon>Tetramitia</taxon>
        <taxon>Eutetramitia</taxon>
        <taxon>Vahlkampfiidae</taxon>
        <taxon>Naegleria</taxon>
    </lineage>
</organism>
<evidence type="ECO:0000256" key="1">
    <source>
        <dbReference type="SAM" id="Phobius"/>
    </source>
</evidence>
<keyword evidence="1" id="KW-0812">Transmembrane</keyword>
<accession>A0AA88GYM9</accession>
<evidence type="ECO:0000313" key="4">
    <source>
        <dbReference type="Proteomes" id="UP000816034"/>
    </source>
</evidence>
<feature type="transmembrane region" description="Helical" evidence="1">
    <location>
        <begin position="467"/>
        <end position="490"/>
    </location>
</feature>
<feature type="transmembrane region" description="Helical" evidence="1">
    <location>
        <begin position="554"/>
        <end position="574"/>
    </location>
</feature>
<feature type="domain" description="RGS" evidence="2">
    <location>
        <begin position="717"/>
        <end position="774"/>
    </location>
</feature>
<feature type="transmembrane region" description="Helical" evidence="1">
    <location>
        <begin position="661"/>
        <end position="681"/>
    </location>
</feature>
<evidence type="ECO:0000313" key="3">
    <source>
        <dbReference type="EMBL" id="KAG2389460.1"/>
    </source>
</evidence>
<dbReference type="EMBL" id="PYSW02000007">
    <property type="protein sequence ID" value="KAG2389460.1"/>
    <property type="molecule type" value="Genomic_DNA"/>
</dbReference>
<dbReference type="RefSeq" id="XP_044553452.1">
    <property type="nucleotide sequence ID" value="XM_044689962.1"/>
</dbReference>
<keyword evidence="4" id="KW-1185">Reference proteome</keyword>
<feature type="transmembrane region" description="Helical" evidence="1">
    <location>
        <begin position="594"/>
        <end position="612"/>
    </location>
</feature>
<feature type="transmembrane region" description="Helical" evidence="1">
    <location>
        <begin position="437"/>
        <end position="455"/>
    </location>
</feature>
<dbReference type="InterPro" id="IPR044926">
    <property type="entry name" value="RGS_subdomain_2"/>
</dbReference>
<dbReference type="InterPro" id="IPR016137">
    <property type="entry name" value="RGS"/>
</dbReference>
<dbReference type="PANTHER" id="PTHR10845">
    <property type="entry name" value="REGULATOR OF G PROTEIN SIGNALING"/>
    <property type="match status" value="1"/>
</dbReference>
<dbReference type="PANTHER" id="PTHR10845:SF192">
    <property type="entry name" value="DOUBLE HIT, ISOFORM B"/>
    <property type="match status" value="1"/>
</dbReference>